<name>A0A7L5A291_9BACT</name>
<sequence length="1121" mass="126891">MSTPPIQPEISDVQKSIIRNNYKLTADKIIQILKNLRNNAHLSNRRWVWELMQNAKDVTNAFGRVTIEIRLTPESLSFRHNGDPFHVENITGLIQQVSSKASDSSDEEVTGKFGTGFISTHLLADVIEVGGVVKRANDQHRQFKLILDRSGTTSEALLSSISESLDRIIYLDHNEDEFPLLPTYAQDRTEADLHTEFCYVLQEEENHEAARAGIADLVHTLPGTLLNIPNLKIKKVRVSLPDGDTHTYQVTKDRSEDRIAWYTVSTHSAKQGSIYYRHYVAYETEELRLLAEVEDFESLTLVPPTGEQPMLYRDFPLIGSEKFHFPFALNGFEFFPTEPRDSIFLNGKGEEPTQNRALLEAAQVAALEFTAWLLEHNARNRFVLANTRIPEVNPSFDATTTAWYKALQTTWRKALLELPLVETEDRVPAVLATVRIPRLRANAKQEDNEALWELAAGFLGKDAVPRRELLTPWIKALGIEEEMLSWGKLLHLGLEDLLRLVAEKKTLAALPMSEREGGSEEAAIVWLNELYAYLAEQKQLDLLKTYAAVPNQHGELRPLDKLYVERADELIPAPILDVLHKLNLPWRQELARRDTVLPGYKHQDRGLREASAEINRVLKERLNSGDTLESAFLRRGDAQQILVDLLRLTSPSADDTTFRSQLFKYAQELLHFEEDFLPVESLKHFDPGKATQLLTLHLNGCISNMQTVAGLATSLNRDEEDAVNLLGRYLRFVAESGTFKPLLEFGNIVPNREGKLCAYKDLYNFGTPTQPLDEELLELLHAFDRSKPRWMPQLLMDGIGLNLPKGAYKFDELGNDIMLKVDSISNQRKHMDYRDQLLTLIDWCNVHQALAKQYLAQFHEESGRMFYILNIEKSGKGSDVIKLLRQADSIADLVAITESGTDVTKLRKLAQLTSSDAVLDQVLKFAANLEGDVASFKFLQSIGAEMERAFKEALMEAGVTVVIEPGSGTTATVAQIDYHGIGSYDFAVRNLATNKAFYIELKSFKKDNPQHIRLAQSQAKRAAKGEEPFALCVVGRDRRAEDVTAEHVRQELVYVKDLQSTMEPIAKEIEHFEQLYSQTDAPVWFDVSSLHQSKVFVTHEFIDARRNSFDALIQDIKAAIL</sequence>
<dbReference type="Gene3D" id="3.30.565.10">
    <property type="entry name" value="Histidine kinase-like ATPase, C-terminal domain"/>
    <property type="match status" value="1"/>
</dbReference>
<dbReference type="Proteomes" id="UP000326380">
    <property type="component" value="Unassembled WGS sequence"/>
</dbReference>
<evidence type="ECO:0000313" key="2">
    <source>
        <dbReference type="Proteomes" id="UP000326380"/>
    </source>
</evidence>
<dbReference type="RefSeq" id="WP_151077969.1">
    <property type="nucleotide sequence ID" value="NZ_CP047647.1"/>
</dbReference>
<organism evidence="1 2">
    <name type="scientific">Hymenobacter busanensis</name>
    <dbReference type="NCBI Taxonomy" id="2607656"/>
    <lineage>
        <taxon>Bacteria</taxon>
        <taxon>Pseudomonadati</taxon>
        <taxon>Bacteroidota</taxon>
        <taxon>Cytophagia</taxon>
        <taxon>Cytophagales</taxon>
        <taxon>Hymenobacteraceae</taxon>
        <taxon>Hymenobacter</taxon>
    </lineage>
</organism>
<evidence type="ECO:0000313" key="1">
    <source>
        <dbReference type="EMBL" id="KAA9338438.1"/>
    </source>
</evidence>
<dbReference type="AlphaFoldDB" id="A0A7L5A291"/>
<accession>A0A7L5A291</accession>
<dbReference type="InterPro" id="IPR036890">
    <property type="entry name" value="HATPase_C_sf"/>
</dbReference>
<protein>
    <submittedName>
        <fullName evidence="1">Uncharacterized protein</fullName>
    </submittedName>
</protein>
<dbReference type="EMBL" id="VTWU01000002">
    <property type="protein sequence ID" value="KAA9338438.1"/>
    <property type="molecule type" value="Genomic_DNA"/>
</dbReference>
<gene>
    <name evidence="1" type="ORF">F0P96_06290</name>
</gene>
<dbReference type="SUPFAM" id="SSF55874">
    <property type="entry name" value="ATPase domain of HSP90 chaperone/DNA topoisomerase II/histidine kinase"/>
    <property type="match status" value="1"/>
</dbReference>
<comment type="caution">
    <text evidence="1">The sequence shown here is derived from an EMBL/GenBank/DDBJ whole genome shotgun (WGS) entry which is preliminary data.</text>
</comment>
<dbReference type="NCBIfam" id="NF047352">
    <property type="entry name" value="P_loop_sacsin"/>
    <property type="match status" value="1"/>
</dbReference>
<keyword evidence="2" id="KW-1185">Reference proteome</keyword>
<proteinExistence type="predicted"/>
<reference evidence="1 2" key="1">
    <citation type="submission" date="2019-09" db="EMBL/GenBank/DDBJ databases">
        <title>Genome sequence of Hymenobacter sp. M3.</title>
        <authorList>
            <person name="Srinivasan S."/>
        </authorList>
    </citation>
    <scope>NUCLEOTIDE SEQUENCE [LARGE SCALE GENOMIC DNA]</scope>
    <source>
        <strain evidence="1 2">M3</strain>
    </source>
</reference>